<organism evidence="11 12">
    <name type="scientific">Chelatococcus reniformis</name>
    <dbReference type="NCBI Taxonomy" id="1494448"/>
    <lineage>
        <taxon>Bacteria</taxon>
        <taxon>Pseudomonadati</taxon>
        <taxon>Pseudomonadota</taxon>
        <taxon>Alphaproteobacteria</taxon>
        <taxon>Hyphomicrobiales</taxon>
        <taxon>Chelatococcaceae</taxon>
        <taxon>Chelatococcus</taxon>
    </lineage>
</organism>
<dbReference type="NCBIfam" id="NF003704">
    <property type="entry name" value="PRK05321.1"/>
    <property type="match status" value="1"/>
</dbReference>
<dbReference type="RefSeq" id="WP_188609545.1">
    <property type="nucleotide sequence ID" value="NZ_BMGG01000004.1"/>
</dbReference>
<name>A0A916XF25_9HYPH</name>
<evidence type="ECO:0000256" key="2">
    <source>
        <dbReference type="ARBA" id="ARBA00010897"/>
    </source>
</evidence>
<feature type="domain" description="Nicotinate phosphoribosyltransferase N-terminal" evidence="10">
    <location>
        <begin position="25"/>
        <end position="149"/>
    </location>
</feature>
<keyword evidence="12" id="KW-1185">Reference proteome</keyword>
<dbReference type="Pfam" id="PF04095">
    <property type="entry name" value="NAPRTase"/>
    <property type="match status" value="1"/>
</dbReference>
<comment type="caution">
    <text evidence="11">The sequence shown here is derived from an EMBL/GenBank/DDBJ whole genome shotgun (WGS) entry which is preliminary data.</text>
</comment>
<keyword evidence="6 7" id="KW-0662">Pyridine nucleotide biosynthesis</keyword>
<evidence type="ECO:0000259" key="10">
    <source>
        <dbReference type="Pfam" id="PF17767"/>
    </source>
</evidence>
<dbReference type="PIRSF" id="PIRSF000484">
    <property type="entry name" value="NAPRT"/>
    <property type="match status" value="1"/>
</dbReference>
<dbReference type="GO" id="GO:0034355">
    <property type="term" value="P:NAD+ biosynthetic process via the salvage pathway"/>
    <property type="evidence" value="ECO:0007669"/>
    <property type="project" value="TreeGrafter"/>
</dbReference>
<comment type="pathway">
    <text evidence="1 7 8">Cofactor biosynthesis; NAD(+) biosynthesis; nicotinate D-ribonucleotide from nicotinate: step 1/1.</text>
</comment>
<dbReference type="Proteomes" id="UP000637002">
    <property type="component" value="Unassembled WGS sequence"/>
</dbReference>
<dbReference type="GO" id="GO:0004516">
    <property type="term" value="F:nicotinate phosphoribosyltransferase activity"/>
    <property type="evidence" value="ECO:0007669"/>
    <property type="project" value="UniProtKB-UniRule"/>
</dbReference>
<dbReference type="EMBL" id="BMGG01000004">
    <property type="protein sequence ID" value="GGC65865.1"/>
    <property type="molecule type" value="Genomic_DNA"/>
</dbReference>
<dbReference type="GO" id="GO:0005829">
    <property type="term" value="C:cytosol"/>
    <property type="evidence" value="ECO:0007669"/>
    <property type="project" value="TreeGrafter"/>
</dbReference>
<dbReference type="InterPro" id="IPR040727">
    <property type="entry name" value="NAPRTase_N"/>
</dbReference>
<dbReference type="PANTHER" id="PTHR11098">
    <property type="entry name" value="NICOTINATE PHOSPHORIBOSYLTRANSFERASE"/>
    <property type="match status" value="1"/>
</dbReference>
<comment type="PTM">
    <text evidence="7 8">Transiently phosphorylated on a His residue during the reaction cycle. Phosphorylation strongly increases the affinity for substrates and increases the rate of nicotinate D-ribonucleotide production. Dephosphorylation regenerates the low-affinity form of the enzyme, leading to product release.</text>
</comment>
<dbReference type="GO" id="GO:0016757">
    <property type="term" value="F:glycosyltransferase activity"/>
    <property type="evidence" value="ECO:0007669"/>
    <property type="project" value="UniProtKB-KW"/>
</dbReference>
<evidence type="ECO:0000259" key="9">
    <source>
        <dbReference type="Pfam" id="PF04095"/>
    </source>
</evidence>
<evidence type="ECO:0000256" key="4">
    <source>
        <dbReference type="ARBA" id="ARBA00022553"/>
    </source>
</evidence>
<protein>
    <recommendedName>
        <fullName evidence="3 7">Nicotinate phosphoribosyltransferase</fullName>
        <shortName evidence="7">NAPRTase</shortName>
        <ecNumber evidence="3 7">6.3.4.21</ecNumber>
    </recommendedName>
</protein>
<evidence type="ECO:0000256" key="5">
    <source>
        <dbReference type="ARBA" id="ARBA00022598"/>
    </source>
</evidence>
<dbReference type="SUPFAM" id="SSF54675">
    <property type="entry name" value="Nicotinate/Quinolinate PRTase N-terminal domain-like"/>
    <property type="match status" value="1"/>
</dbReference>
<dbReference type="SUPFAM" id="SSF51690">
    <property type="entry name" value="Nicotinate/Quinolinate PRTase C-terminal domain-like"/>
    <property type="match status" value="1"/>
</dbReference>
<sequence length="433" mass="49945">MATIDIARRVYDHSWKLDPIVRSLLDTDFYKLLMLQMIWGLYRDVRADFTLINRSHSVRIADEIDERELREQLDHARSLRFAKKEMIWLAGNSFYGRHQIFAPDFLAWLVDFQLPEYDLRREDGQFVLNFSGPWTHTTMWEIPALAIVNELRSRAAMKGMGRFDLDVLYARAKAKLWEKVERLRKLPELRISDFGTRRRHSFLWQRWCVEALKEGLGEALLGTSNVLLAMDTDLEAIGTNAHELPMVLAALADTDEERLTAPYRVLEAWERYYGGNLLVVLPDAFGTTSFLKRAPDWVADWTGFRPDSKPPIEGGEEIYTWWRLRGRDPREKLLVFSDALDVEAIESTYHYFQGRVRMSFGWGTNLTNDFEGCAPGPRDGLKAASLVCKVSSANGRPAVKLSDNPQKATGEEAEIARYERLFEFEEPSRAKVA</sequence>
<dbReference type="HAMAP" id="MF_00570">
    <property type="entry name" value="NAPRTase"/>
    <property type="match status" value="1"/>
</dbReference>
<dbReference type="AlphaFoldDB" id="A0A916XF25"/>
<dbReference type="PANTHER" id="PTHR11098:SF1">
    <property type="entry name" value="NICOTINATE PHOSPHORIBOSYLTRANSFERASE"/>
    <property type="match status" value="1"/>
</dbReference>
<keyword evidence="11" id="KW-0808">Transferase</keyword>
<reference evidence="11" key="1">
    <citation type="journal article" date="2014" name="Int. J. Syst. Evol. Microbiol.">
        <title>Complete genome sequence of Corynebacterium casei LMG S-19264T (=DSM 44701T), isolated from a smear-ripened cheese.</title>
        <authorList>
            <consortium name="US DOE Joint Genome Institute (JGI-PGF)"/>
            <person name="Walter F."/>
            <person name="Albersmeier A."/>
            <person name="Kalinowski J."/>
            <person name="Ruckert C."/>
        </authorList>
    </citation>
    <scope>NUCLEOTIDE SEQUENCE</scope>
    <source>
        <strain evidence="11">CGMCC 1.12919</strain>
    </source>
</reference>
<accession>A0A916XF25</accession>
<feature type="modified residue" description="Phosphohistidine; by autocatalysis" evidence="7">
    <location>
        <position position="242"/>
    </location>
</feature>
<evidence type="ECO:0000256" key="8">
    <source>
        <dbReference type="RuleBase" id="RU003838"/>
    </source>
</evidence>
<evidence type="ECO:0000256" key="7">
    <source>
        <dbReference type="HAMAP-Rule" id="MF_00570"/>
    </source>
</evidence>
<evidence type="ECO:0000313" key="11">
    <source>
        <dbReference type="EMBL" id="GGC65865.1"/>
    </source>
</evidence>
<evidence type="ECO:0000313" key="12">
    <source>
        <dbReference type="Proteomes" id="UP000637002"/>
    </source>
</evidence>
<dbReference type="NCBIfam" id="TIGR01514">
    <property type="entry name" value="NAPRTase"/>
    <property type="match status" value="1"/>
</dbReference>
<proteinExistence type="inferred from homology"/>
<evidence type="ECO:0000256" key="6">
    <source>
        <dbReference type="ARBA" id="ARBA00022642"/>
    </source>
</evidence>
<reference evidence="11" key="2">
    <citation type="submission" date="2020-09" db="EMBL/GenBank/DDBJ databases">
        <authorList>
            <person name="Sun Q."/>
            <person name="Zhou Y."/>
        </authorList>
    </citation>
    <scope>NUCLEOTIDE SEQUENCE</scope>
    <source>
        <strain evidence="11">CGMCC 1.12919</strain>
    </source>
</reference>
<evidence type="ECO:0000256" key="1">
    <source>
        <dbReference type="ARBA" id="ARBA00004952"/>
    </source>
</evidence>
<comment type="function">
    <text evidence="7 8">Catalyzes the synthesis of beta-nicotinate D-ribonucleotide from nicotinate and 5-phospho-D-ribose 1-phosphate at the expense of ATP.</text>
</comment>
<feature type="domain" description="Nicotinate/nicotinamide phosphoribosyltransferase" evidence="9">
    <location>
        <begin position="190"/>
        <end position="422"/>
    </location>
</feature>
<evidence type="ECO:0000256" key="3">
    <source>
        <dbReference type="ARBA" id="ARBA00013236"/>
    </source>
</evidence>
<dbReference type="InterPro" id="IPR036068">
    <property type="entry name" value="Nicotinate_pribotase-like_C"/>
</dbReference>
<dbReference type="InterPro" id="IPR007229">
    <property type="entry name" value="Nic_PRibTrfase-Fam"/>
</dbReference>
<dbReference type="Pfam" id="PF17767">
    <property type="entry name" value="NAPRTase_N"/>
    <property type="match status" value="1"/>
</dbReference>
<dbReference type="InterPro" id="IPR041525">
    <property type="entry name" value="N/Namide_PRibTrfase"/>
</dbReference>
<gene>
    <name evidence="7 11" type="primary">pncB</name>
    <name evidence="11" type="ORF">GCM10010994_25580</name>
</gene>
<comment type="catalytic activity">
    <reaction evidence="7 8">
        <text>5-phospho-alpha-D-ribose 1-diphosphate + nicotinate + ATP + H2O = nicotinate beta-D-ribonucleotide + ADP + phosphate + diphosphate</text>
        <dbReference type="Rhea" id="RHEA:36163"/>
        <dbReference type="ChEBI" id="CHEBI:15377"/>
        <dbReference type="ChEBI" id="CHEBI:30616"/>
        <dbReference type="ChEBI" id="CHEBI:32544"/>
        <dbReference type="ChEBI" id="CHEBI:33019"/>
        <dbReference type="ChEBI" id="CHEBI:43474"/>
        <dbReference type="ChEBI" id="CHEBI:57502"/>
        <dbReference type="ChEBI" id="CHEBI:58017"/>
        <dbReference type="ChEBI" id="CHEBI:456216"/>
        <dbReference type="EC" id="6.3.4.21"/>
    </reaction>
</comment>
<keyword evidence="4 7" id="KW-0597">Phosphoprotein</keyword>
<dbReference type="EC" id="6.3.4.21" evidence="3 7"/>
<keyword evidence="11" id="KW-0328">Glycosyltransferase</keyword>
<dbReference type="Gene3D" id="3.20.140.10">
    <property type="entry name" value="nicotinate phosphoribosyltransferase"/>
    <property type="match status" value="1"/>
</dbReference>
<dbReference type="InterPro" id="IPR006406">
    <property type="entry name" value="Nic_PRibTrfase"/>
</dbReference>
<comment type="similarity">
    <text evidence="2 7 8">Belongs to the NAPRTase family.</text>
</comment>
<keyword evidence="5 7" id="KW-0436">Ligase</keyword>